<dbReference type="InterPro" id="IPR001845">
    <property type="entry name" value="HTH_ArsR_DNA-bd_dom"/>
</dbReference>
<name>A0ABR5AW36_BACBA</name>
<keyword evidence="1" id="KW-0238">DNA-binding</keyword>
<dbReference type="Pfam" id="PF01022">
    <property type="entry name" value="HTH_5"/>
    <property type="match status" value="1"/>
</dbReference>
<dbReference type="SUPFAM" id="SSF46785">
    <property type="entry name" value="Winged helix' DNA-binding domain"/>
    <property type="match status" value="1"/>
</dbReference>
<dbReference type="PROSITE" id="PS50987">
    <property type="entry name" value="HTH_ARSR_2"/>
    <property type="match status" value="1"/>
</dbReference>
<dbReference type="InterPro" id="IPR011991">
    <property type="entry name" value="ArsR-like_HTH"/>
</dbReference>
<gene>
    <name evidence="3" type="ORF">SD77_3773</name>
</gene>
<dbReference type="InterPro" id="IPR036390">
    <property type="entry name" value="WH_DNA-bd_sf"/>
</dbReference>
<comment type="caution">
    <text evidence="3">The sequence shown here is derived from an EMBL/GenBank/DDBJ whole genome shotgun (WGS) entry which is preliminary data.</text>
</comment>
<dbReference type="Gene3D" id="1.10.10.10">
    <property type="entry name" value="Winged helix-like DNA-binding domain superfamily/Winged helix DNA-binding domain"/>
    <property type="match status" value="1"/>
</dbReference>
<dbReference type="InterPro" id="IPR036388">
    <property type="entry name" value="WH-like_DNA-bd_sf"/>
</dbReference>
<dbReference type="EMBL" id="JXLP01000005">
    <property type="protein sequence ID" value="KIL78972.1"/>
    <property type="molecule type" value="Genomic_DNA"/>
</dbReference>
<organism evidence="3 4">
    <name type="scientific">Bacillus badius</name>
    <dbReference type="NCBI Taxonomy" id="1455"/>
    <lineage>
        <taxon>Bacteria</taxon>
        <taxon>Bacillati</taxon>
        <taxon>Bacillota</taxon>
        <taxon>Bacilli</taxon>
        <taxon>Bacillales</taxon>
        <taxon>Bacillaceae</taxon>
        <taxon>Pseudobacillus</taxon>
    </lineage>
</organism>
<feature type="domain" description="HTH arsR-type" evidence="2">
    <location>
        <begin position="256"/>
        <end position="347"/>
    </location>
</feature>
<protein>
    <submittedName>
        <fullName evidence="3">Transcriptional regulator, ArsR family</fullName>
    </submittedName>
</protein>
<proteinExistence type="predicted"/>
<sequence length="347" mass="40581">MKNLYSSEPTENVSLQVEFSPVWEVILGIAGYTHTRLRHTFELDETWKVQQKSMPSALTKNLKAIEQTNFWYGLIMLQNQFSALSISDFLVCLSEISTTQFYEVLLPYSSRHDEPLRKAAAAQYENMGLFEEYAACFEGHDYLAAYTRHLSQYSFQEIGELFRQVLTGWHEWMSRQEEWDKWMQALAFEQKQSCLLDKEKPIEEMKRITDGVNYIPEPSIWTIKFIPHVSYRPWILEQRTPDTKLFFYPLKEESLLEPGVPPNALVRGHKALGDELRLKLLYELFKGPLSLQEMSRQFHISKTTLHHQLSILKSAKFIRVEKGIYSANLSQVRDFSGQLADYLGMDR</sequence>
<dbReference type="Proteomes" id="UP000031982">
    <property type="component" value="Unassembled WGS sequence"/>
</dbReference>
<evidence type="ECO:0000313" key="4">
    <source>
        <dbReference type="Proteomes" id="UP000031982"/>
    </source>
</evidence>
<keyword evidence="4" id="KW-1185">Reference proteome</keyword>
<reference evidence="3 4" key="1">
    <citation type="submission" date="2015-01" db="EMBL/GenBank/DDBJ databases">
        <title>Genome Assembly of Bacillus badius MTCC 1458.</title>
        <authorList>
            <person name="Verma A."/>
            <person name="Khatri I."/>
            <person name="Mual P."/>
            <person name="Subramanian S."/>
            <person name="Krishnamurthi S."/>
        </authorList>
    </citation>
    <scope>NUCLEOTIDE SEQUENCE [LARGE SCALE GENOMIC DNA]</scope>
    <source>
        <strain evidence="3 4">MTCC 1458</strain>
    </source>
</reference>
<dbReference type="RefSeq" id="WP_041113613.1">
    <property type="nucleotide sequence ID" value="NZ_JARTHD010000008.1"/>
</dbReference>
<dbReference type="SMART" id="SM00418">
    <property type="entry name" value="HTH_ARSR"/>
    <property type="match status" value="1"/>
</dbReference>
<evidence type="ECO:0000313" key="3">
    <source>
        <dbReference type="EMBL" id="KIL78972.1"/>
    </source>
</evidence>
<dbReference type="CDD" id="cd00090">
    <property type="entry name" value="HTH_ARSR"/>
    <property type="match status" value="1"/>
</dbReference>
<evidence type="ECO:0000256" key="1">
    <source>
        <dbReference type="ARBA" id="ARBA00023125"/>
    </source>
</evidence>
<accession>A0ABR5AW36</accession>
<evidence type="ECO:0000259" key="2">
    <source>
        <dbReference type="PROSITE" id="PS50987"/>
    </source>
</evidence>